<comment type="subcellular location">
    <subcellularLocation>
        <location evidence="1">Secreted</location>
    </subcellularLocation>
</comment>
<dbReference type="GO" id="GO:0016042">
    <property type="term" value="P:lipid catabolic process"/>
    <property type="evidence" value="ECO:0007669"/>
    <property type="project" value="TreeGrafter"/>
</dbReference>
<proteinExistence type="inferred from homology"/>
<dbReference type="PANTHER" id="PTHR11610">
    <property type="entry name" value="LIPASE"/>
    <property type="match status" value="1"/>
</dbReference>
<evidence type="ECO:0000256" key="4">
    <source>
        <dbReference type="RuleBase" id="RU004262"/>
    </source>
</evidence>
<dbReference type="OrthoDB" id="7907111at2759"/>
<evidence type="ECO:0000313" key="7">
    <source>
        <dbReference type="Proteomes" id="UP001107558"/>
    </source>
</evidence>
<dbReference type="InterPro" id="IPR000734">
    <property type="entry name" value="TAG_lipase"/>
</dbReference>
<feature type="domain" description="Lipase" evidence="5">
    <location>
        <begin position="84"/>
        <end position="237"/>
    </location>
</feature>
<reference evidence="6" key="1">
    <citation type="submission" date="2021-03" db="EMBL/GenBank/DDBJ databases">
        <title>Chromosome level genome of the anhydrobiotic midge Polypedilum vanderplanki.</title>
        <authorList>
            <person name="Yoshida Y."/>
            <person name="Kikawada T."/>
            <person name="Gusev O."/>
        </authorList>
    </citation>
    <scope>NUCLEOTIDE SEQUENCE</scope>
    <source>
        <strain evidence="6">NIAS01</strain>
        <tissue evidence="6">Whole body or cell culture</tissue>
    </source>
</reference>
<evidence type="ECO:0000256" key="3">
    <source>
        <dbReference type="ARBA" id="ARBA00022525"/>
    </source>
</evidence>
<dbReference type="InterPro" id="IPR013818">
    <property type="entry name" value="Lipase"/>
</dbReference>
<dbReference type="Pfam" id="PF00151">
    <property type="entry name" value="Lipase"/>
    <property type="match status" value="1"/>
</dbReference>
<dbReference type="GO" id="GO:0017171">
    <property type="term" value="F:serine hydrolase activity"/>
    <property type="evidence" value="ECO:0007669"/>
    <property type="project" value="TreeGrafter"/>
</dbReference>
<evidence type="ECO:0000256" key="2">
    <source>
        <dbReference type="ARBA" id="ARBA00010701"/>
    </source>
</evidence>
<gene>
    <name evidence="6" type="ORF">PVAND_015321</name>
</gene>
<dbReference type="SUPFAM" id="SSF53474">
    <property type="entry name" value="alpha/beta-Hydrolases"/>
    <property type="match status" value="1"/>
</dbReference>
<evidence type="ECO:0000313" key="6">
    <source>
        <dbReference type="EMBL" id="KAG5667338.1"/>
    </source>
</evidence>
<keyword evidence="3" id="KW-0964">Secreted</keyword>
<dbReference type="InterPro" id="IPR029058">
    <property type="entry name" value="AB_hydrolase_fold"/>
</dbReference>
<organism evidence="6 7">
    <name type="scientific">Polypedilum vanderplanki</name>
    <name type="common">Sleeping chironomid midge</name>
    <dbReference type="NCBI Taxonomy" id="319348"/>
    <lineage>
        <taxon>Eukaryota</taxon>
        <taxon>Metazoa</taxon>
        <taxon>Ecdysozoa</taxon>
        <taxon>Arthropoda</taxon>
        <taxon>Hexapoda</taxon>
        <taxon>Insecta</taxon>
        <taxon>Pterygota</taxon>
        <taxon>Neoptera</taxon>
        <taxon>Endopterygota</taxon>
        <taxon>Diptera</taxon>
        <taxon>Nematocera</taxon>
        <taxon>Chironomoidea</taxon>
        <taxon>Chironomidae</taxon>
        <taxon>Chironominae</taxon>
        <taxon>Polypedilum</taxon>
        <taxon>Polypedilum</taxon>
    </lineage>
</organism>
<accession>A0A9J6BCA6</accession>
<sequence length="381" mass="42936">MSFYNNKITLVGKNLFKPLNVSQITFLEFYQIHCASSTAYSSSYNAISNLIDSILSNCGYDDELWITTPTTTTVKTTTESNFPNGTISQMNDTMTTHGCDPDGNATFIVHGWIESIEKSWAMPMIAAFLKTNGNCVFFMDYWHYAMHWYIFLLPNFESLSDLLMKKVNVIANPQKTTFFGFSFGARIVISAGVKIARNGTKVAKIYACDPAGPGFGHFGIDQSTAADFVQCVHTSNTYGTGWYDCSQNWRMGVCGHSQPGARPFPYGSHGLCPYIFLSSFENDFKQDNYYNCTSDRLAKDLPDNLIMGPMETRTEYRGDIFAPTAVNPPFNVINRVINNQRIKPPSGEDVDDFSDLLDDKSFNDEKLEENYVDILEYNEKF</sequence>
<dbReference type="Gene3D" id="3.40.50.1820">
    <property type="entry name" value="alpha/beta hydrolase"/>
    <property type="match status" value="1"/>
</dbReference>
<dbReference type="GO" id="GO:0016298">
    <property type="term" value="F:lipase activity"/>
    <property type="evidence" value="ECO:0007669"/>
    <property type="project" value="InterPro"/>
</dbReference>
<evidence type="ECO:0000256" key="1">
    <source>
        <dbReference type="ARBA" id="ARBA00004613"/>
    </source>
</evidence>
<dbReference type="AlphaFoldDB" id="A0A9J6BCA6"/>
<dbReference type="EMBL" id="JADBJN010000004">
    <property type="protein sequence ID" value="KAG5667338.1"/>
    <property type="molecule type" value="Genomic_DNA"/>
</dbReference>
<evidence type="ECO:0000259" key="5">
    <source>
        <dbReference type="Pfam" id="PF00151"/>
    </source>
</evidence>
<dbReference type="PANTHER" id="PTHR11610:SF104">
    <property type="entry name" value="AGAP010328-PA"/>
    <property type="match status" value="1"/>
</dbReference>
<dbReference type="GO" id="GO:0005615">
    <property type="term" value="C:extracellular space"/>
    <property type="evidence" value="ECO:0007669"/>
    <property type="project" value="TreeGrafter"/>
</dbReference>
<keyword evidence="7" id="KW-1185">Reference proteome</keyword>
<name>A0A9J6BCA6_POLVA</name>
<comment type="caution">
    <text evidence="6">The sequence shown here is derived from an EMBL/GenBank/DDBJ whole genome shotgun (WGS) entry which is preliminary data.</text>
</comment>
<dbReference type="Proteomes" id="UP001107558">
    <property type="component" value="Chromosome 4"/>
</dbReference>
<protein>
    <recommendedName>
        <fullName evidence="5">Lipase domain-containing protein</fullName>
    </recommendedName>
</protein>
<comment type="similarity">
    <text evidence="2 4">Belongs to the AB hydrolase superfamily. Lipase family.</text>
</comment>